<sequence length="983" mass="103866">LVINPRKVTLTSATDKKQYDGKPLTNKEITVGGDGFVEGEGADYTVTGSQTAVGSSKNTFSYSLTAGTKEGNYEITQAEGTLTVTNRDTKYEVTVVAKSTTATYDGKEHEAKGVETYEFTIDGVKYTVSGLTTEDPSQKDAGRWTNNITGTPVVTDESGNTVTDQFTVNTENGNLVITPRKVTLTSATLEKTYDGTALVNADAPSLGVTINENKLLVEEGWVDGEGATYTFDGTQTLVGSSNNKFSYELKKNTKAENYTITKTEGTLTVTDDDVEPGKVITKTHEGSEFALGDTITFTIKVKNIYDEVKTITITEQEGVTITGESVFENVEPGEEVKTTAKYVVREQDILEQKFHNTATASFSGGKSFNGEDDATVEEAKPAFTATKVITEEQQNATFGVDDTVLFKIIVENTGNVTLNNVTVGEDLKDATIKIEAGYTVDNNVATIKTLAPKAIVTVYAKYTVQQKDVDNADLVNTATVNAKDPDGKDLDTKKPSVEVPTEDPAPAVAITKTTTSTSADAVGYAEDETITYDIQATNTGNVTLHDVVITDEKTGDTWNVGTLAPNASTDVYKASYKVTQADILVGEVENKAVVVGTPARAEKEAEVAAQAFEEVVHDNTVTDSASVTDPTVKPSSALKVTKTVTSKGSTITIDGKDVNGYRVGDTIEFNIHVENTGNITLNNIVVNDVPTLDAGSPKGSITIAASADGKYTVDGSTATIATLAPKASVDIKASYLVMAGDGTVKGNKLFNTAFATGTSEDPNNPQPGDSSKTDPVPIEPEPDDGNGAMEGSITVTKMITTSDGKTPTSGVNAAIKVGLYDNASFSGTPIAVNTITISNATSGNTVFNELDNTANTTYYVAELDANNQPIVAANAHLEGYGAPAYSDNCKNGINPTTATDTAATIINPLEALSVPEGGLEETEDTTEKTTEKSSTTSDSSTSTKSSTAAKTGDDTNMMIYWLLLGMAVLAGCTAVVYRKRKER</sequence>
<dbReference type="PANTHER" id="PTHR34819">
    <property type="entry name" value="LARGE CYSTEINE-RICH PERIPLASMIC PROTEIN OMCB"/>
    <property type="match status" value="1"/>
</dbReference>
<organism evidence="4 5">
    <name type="scientific">Muricoprocola aceti</name>
    <dbReference type="NCBI Taxonomy" id="2981772"/>
    <lineage>
        <taxon>Bacteria</taxon>
        <taxon>Bacillati</taxon>
        <taxon>Bacillota</taxon>
        <taxon>Clostridia</taxon>
        <taxon>Lachnospirales</taxon>
        <taxon>Lachnospiraceae</taxon>
        <taxon>Muricoprocola</taxon>
    </lineage>
</organism>
<protein>
    <submittedName>
        <fullName evidence="4">DUF11 domain-containing protein</fullName>
    </submittedName>
</protein>
<evidence type="ECO:0000313" key="4">
    <source>
        <dbReference type="EMBL" id="MCU6725467.1"/>
    </source>
</evidence>
<keyword evidence="5" id="KW-1185">Reference proteome</keyword>
<keyword evidence="2" id="KW-0472">Membrane</keyword>
<dbReference type="EMBL" id="JAOQKE010000009">
    <property type="protein sequence ID" value="MCU6725467.1"/>
    <property type="molecule type" value="Genomic_DNA"/>
</dbReference>
<feature type="domain" description="DUF7507" evidence="3">
    <location>
        <begin position="279"/>
        <end position="362"/>
    </location>
</feature>
<reference evidence="4 5" key="1">
    <citation type="journal article" date="2021" name="ISME Commun">
        <title>Automated analysis of genomic sequences facilitates high-throughput and comprehensive description of bacteria.</title>
        <authorList>
            <person name="Hitch T.C.A."/>
        </authorList>
    </citation>
    <scope>NUCLEOTIDE SEQUENCE [LARGE SCALE GENOMIC DNA]</scope>
    <source>
        <strain evidence="4 5">Sanger_29</strain>
    </source>
</reference>
<evidence type="ECO:0000259" key="3">
    <source>
        <dbReference type="Pfam" id="PF24346"/>
    </source>
</evidence>
<dbReference type="Pfam" id="PF24346">
    <property type="entry name" value="DUF7507"/>
    <property type="match status" value="4"/>
</dbReference>
<name>A0ABT2SLT4_9FIRM</name>
<dbReference type="RefSeq" id="WP_262654742.1">
    <property type="nucleotide sequence ID" value="NZ_JAOQKE010000009.1"/>
</dbReference>
<feature type="region of interest" description="Disordered" evidence="1">
    <location>
        <begin position="480"/>
        <end position="501"/>
    </location>
</feature>
<dbReference type="InterPro" id="IPR055354">
    <property type="entry name" value="DUF7507"/>
</dbReference>
<proteinExistence type="predicted"/>
<evidence type="ECO:0000256" key="2">
    <source>
        <dbReference type="SAM" id="Phobius"/>
    </source>
</evidence>
<feature type="domain" description="DUF7507" evidence="3">
    <location>
        <begin position="381"/>
        <end position="490"/>
    </location>
</feature>
<dbReference type="NCBIfam" id="TIGR01451">
    <property type="entry name" value="B_ant_repeat"/>
    <property type="match status" value="2"/>
</dbReference>
<gene>
    <name evidence="4" type="ORF">OCV47_08910</name>
</gene>
<feature type="transmembrane region" description="Helical" evidence="2">
    <location>
        <begin position="958"/>
        <end position="977"/>
    </location>
</feature>
<evidence type="ECO:0000313" key="5">
    <source>
        <dbReference type="Proteomes" id="UP001652338"/>
    </source>
</evidence>
<dbReference type="InterPro" id="IPR047589">
    <property type="entry name" value="DUF11_rpt"/>
</dbReference>
<feature type="region of interest" description="Disordered" evidence="1">
    <location>
        <begin position="910"/>
        <end position="949"/>
    </location>
</feature>
<dbReference type="InterPro" id="IPR051172">
    <property type="entry name" value="Chlamydia_OmcB"/>
</dbReference>
<feature type="region of interest" description="Disordered" evidence="1">
    <location>
        <begin position="755"/>
        <end position="790"/>
    </location>
</feature>
<accession>A0ABT2SLT4</accession>
<keyword evidence="2" id="KW-1133">Transmembrane helix</keyword>
<feature type="non-terminal residue" evidence="4">
    <location>
        <position position="1"/>
    </location>
</feature>
<feature type="compositionally biased region" description="Low complexity" evidence="1">
    <location>
        <begin position="932"/>
        <end position="949"/>
    </location>
</feature>
<evidence type="ECO:0000256" key="1">
    <source>
        <dbReference type="SAM" id="MobiDB-lite"/>
    </source>
</evidence>
<feature type="compositionally biased region" description="Polar residues" evidence="1">
    <location>
        <begin position="755"/>
        <end position="770"/>
    </location>
</feature>
<feature type="domain" description="DUF7507" evidence="3">
    <location>
        <begin position="651"/>
        <end position="761"/>
    </location>
</feature>
<keyword evidence="2" id="KW-0812">Transmembrane</keyword>
<feature type="compositionally biased region" description="Basic and acidic residues" evidence="1">
    <location>
        <begin position="483"/>
        <end position="496"/>
    </location>
</feature>
<feature type="domain" description="DUF7507" evidence="3">
    <location>
        <begin position="505"/>
        <end position="602"/>
    </location>
</feature>
<comment type="caution">
    <text evidence="4">The sequence shown here is derived from an EMBL/GenBank/DDBJ whole genome shotgun (WGS) entry which is preliminary data.</text>
</comment>
<dbReference type="Proteomes" id="UP001652338">
    <property type="component" value="Unassembled WGS sequence"/>
</dbReference>